<evidence type="ECO:0000313" key="4">
    <source>
        <dbReference type="Proteomes" id="UP001157126"/>
    </source>
</evidence>
<name>A0ABQ6IR17_9MICO</name>
<sequence length="80" mass="8388">MNLSNVIPAGSQSGHHGRPEAGGAFDPDPVYDRAGAREDLQQARQAFEADLEGLAGDELARGGQDGDGARVFVRVDPRDG</sequence>
<accession>A0ABQ6IR17</accession>
<proteinExistence type="predicted"/>
<organism evidence="3 4">
    <name type="scientific">Mobilicoccus caccae</name>
    <dbReference type="NCBI Taxonomy" id="1859295"/>
    <lineage>
        <taxon>Bacteria</taxon>
        <taxon>Bacillati</taxon>
        <taxon>Actinomycetota</taxon>
        <taxon>Actinomycetes</taxon>
        <taxon>Micrococcales</taxon>
        <taxon>Dermatophilaceae</taxon>
        <taxon>Mobilicoccus</taxon>
    </lineage>
</organism>
<keyword evidence="4" id="KW-1185">Reference proteome</keyword>
<dbReference type="Proteomes" id="UP001157126">
    <property type="component" value="Unassembled WGS sequence"/>
</dbReference>
<reference evidence="4" key="2">
    <citation type="journal article" date="2019" name="Int. J. Syst. Evol. Microbiol.">
        <title>The Global Catalogue of Microorganisms (GCM) 10K type strain sequencing project: providing services to taxonomists for standard genome sequencing and annotation.</title>
        <authorList>
            <consortium name="The Broad Institute Genomics Platform"/>
            <consortium name="The Broad Institute Genome Sequencing Center for Infectious Disease"/>
            <person name="Wu L."/>
            <person name="Ma J."/>
        </authorList>
    </citation>
    <scope>NUCLEOTIDE SEQUENCE [LARGE SCALE GENOMIC DNA]</scope>
    <source>
        <strain evidence="4">NBRC 113072</strain>
    </source>
</reference>
<feature type="region of interest" description="Disordered" evidence="1">
    <location>
        <begin position="57"/>
        <end position="80"/>
    </location>
</feature>
<gene>
    <name evidence="2" type="ORF">GCM10025883_19770</name>
    <name evidence="3" type="ORF">GCM10025883_23890</name>
</gene>
<evidence type="ECO:0000256" key="1">
    <source>
        <dbReference type="SAM" id="MobiDB-lite"/>
    </source>
</evidence>
<reference evidence="3" key="1">
    <citation type="journal article" date="2014" name="Int. J. Syst. Evol. Microbiol.">
        <title>Complete genome of a new Firmicutes species belonging to the dominant human colonic microbiota ('Ruminococcus bicirculans') reveals two chromosomes and a selective capacity to utilize plant glucans.</title>
        <authorList>
            <consortium name="NISC Comparative Sequencing Program"/>
            <person name="Wegmann U."/>
            <person name="Louis P."/>
            <person name="Goesmann A."/>
            <person name="Henrissat B."/>
            <person name="Duncan S.H."/>
            <person name="Flint H.J."/>
        </authorList>
    </citation>
    <scope>NUCLEOTIDE SEQUENCE</scope>
    <source>
        <strain evidence="3">NBRC 113072</strain>
    </source>
</reference>
<feature type="compositionally biased region" description="Polar residues" evidence="1">
    <location>
        <begin position="1"/>
        <end position="14"/>
    </location>
</feature>
<evidence type="ECO:0000313" key="3">
    <source>
        <dbReference type="EMBL" id="GMA40344.1"/>
    </source>
</evidence>
<comment type="caution">
    <text evidence="3">The sequence shown here is derived from an EMBL/GenBank/DDBJ whole genome shotgun (WGS) entry which is preliminary data.</text>
</comment>
<feature type="region of interest" description="Disordered" evidence="1">
    <location>
        <begin position="1"/>
        <end position="32"/>
    </location>
</feature>
<dbReference type="EMBL" id="BSUO01000001">
    <property type="protein sequence ID" value="GMA39932.1"/>
    <property type="molecule type" value="Genomic_DNA"/>
</dbReference>
<reference evidence="3" key="3">
    <citation type="submission" date="2023-02" db="EMBL/GenBank/DDBJ databases">
        <authorList>
            <person name="Sun Q."/>
            <person name="Mori K."/>
        </authorList>
    </citation>
    <scope>NUCLEOTIDE SEQUENCE</scope>
    <source>
        <strain evidence="3">NBRC 113072</strain>
    </source>
</reference>
<protein>
    <submittedName>
        <fullName evidence="3">Uncharacterized protein</fullName>
    </submittedName>
</protein>
<evidence type="ECO:0000313" key="2">
    <source>
        <dbReference type="EMBL" id="GMA39932.1"/>
    </source>
</evidence>
<dbReference type="EMBL" id="BSUO01000001">
    <property type="protein sequence ID" value="GMA40344.1"/>
    <property type="molecule type" value="Genomic_DNA"/>
</dbReference>